<evidence type="ECO:0000259" key="2">
    <source>
        <dbReference type="Pfam" id="PF03807"/>
    </source>
</evidence>
<dbReference type="RefSeq" id="WP_267845968.1">
    <property type="nucleotide sequence ID" value="NZ_JAPMXC010000001.1"/>
</dbReference>
<dbReference type="PANTHER" id="PTHR14239">
    <property type="entry name" value="DUDULIN-RELATED"/>
    <property type="match status" value="1"/>
</dbReference>
<protein>
    <submittedName>
        <fullName evidence="3">NAD(P)-binding domain-containing protein</fullName>
    </submittedName>
</protein>
<name>A0ABT3ZJ08_9BURK</name>
<gene>
    <name evidence="3" type="ORF">OVY01_04540</name>
</gene>
<comment type="caution">
    <text evidence="3">The sequence shown here is derived from an EMBL/GenBank/DDBJ whole genome shotgun (WGS) entry which is preliminary data.</text>
</comment>
<dbReference type="EMBL" id="JAPMXC010000001">
    <property type="protein sequence ID" value="MCY0386516.1"/>
    <property type="molecule type" value="Genomic_DNA"/>
</dbReference>
<dbReference type="Pfam" id="PF03807">
    <property type="entry name" value="F420_oxidored"/>
    <property type="match status" value="1"/>
</dbReference>
<evidence type="ECO:0000313" key="3">
    <source>
        <dbReference type="EMBL" id="MCY0386516.1"/>
    </source>
</evidence>
<reference evidence="3" key="1">
    <citation type="submission" date="2022-11" db="EMBL/GenBank/DDBJ databases">
        <title>Robbsia betulipollinis sp. nov., isolated from pollen of birch (Betula pendula).</title>
        <authorList>
            <person name="Shi H."/>
            <person name="Ambika Manirajan B."/>
            <person name="Ratering S."/>
            <person name="Geissler-Plaum R."/>
            <person name="Schnell S."/>
        </authorList>
    </citation>
    <scope>NUCLEOTIDE SEQUENCE</scope>
    <source>
        <strain evidence="3">Bb-Pol-6</strain>
    </source>
</reference>
<dbReference type="Gene3D" id="3.40.50.720">
    <property type="entry name" value="NAD(P)-binding Rossmann-like Domain"/>
    <property type="match status" value="1"/>
</dbReference>
<feature type="domain" description="Pyrroline-5-carboxylate reductase catalytic N-terminal" evidence="2">
    <location>
        <begin position="17"/>
        <end position="103"/>
    </location>
</feature>
<evidence type="ECO:0000256" key="1">
    <source>
        <dbReference type="ARBA" id="ARBA00023002"/>
    </source>
</evidence>
<keyword evidence="1" id="KW-0560">Oxidoreductase</keyword>
<dbReference type="InterPro" id="IPR028939">
    <property type="entry name" value="P5C_Rdtase_cat_N"/>
</dbReference>
<proteinExistence type="predicted"/>
<sequence length="231" mass="24719">MRRAENALTHKEHDTMKISIIGAGFIGRAVAKLGVAAGHQVMVSNSRGPRSLASIPSGIGCEVGTVADAIAFGDIVVVAIPLYQYPTIPVAPLEGRIVLDAGNYYPERDGHIDELDSQAITTSERLARHLPQSRIVKAFNAIQAVDLERDGRPAGAHDRRALPVAGNDVDAKAAAIRLLDRFGFDTVDGGSLADSWRFERAQPCYCVSLDREGLIRALAQAQRGGEVPADM</sequence>
<evidence type="ECO:0000313" key="4">
    <source>
        <dbReference type="Proteomes" id="UP001082899"/>
    </source>
</evidence>
<dbReference type="InterPro" id="IPR036291">
    <property type="entry name" value="NAD(P)-bd_dom_sf"/>
</dbReference>
<dbReference type="SUPFAM" id="SSF51735">
    <property type="entry name" value="NAD(P)-binding Rossmann-fold domains"/>
    <property type="match status" value="1"/>
</dbReference>
<dbReference type="PANTHER" id="PTHR14239:SF0">
    <property type="entry name" value="F420-DEPENDENT NADP REDUCTASE"/>
    <property type="match status" value="1"/>
</dbReference>
<accession>A0ABT3ZJ08</accession>
<organism evidence="3 4">
    <name type="scientific">Robbsia betulipollinis</name>
    <dbReference type="NCBI Taxonomy" id="2981849"/>
    <lineage>
        <taxon>Bacteria</taxon>
        <taxon>Pseudomonadati</taxon>
        <taxon>Pseudomonadota</taxon>
        <taxon>Betaproteobacteria</taxon>
        <taxon>Burkholderiales</taxon>
        <taxon>Burkholderiaceae</taxon>
        <taxon>Robbsia</taxon>
    </lineage>
</organism>
<dbReference type="Proteomes" id="UP001082899">
    <property type="component" value="Unassembled WGS sequence"/>
</dbReference>
<keyword evidence="4" id="KW-1185">Reference proteome</keyword>
<dbReference type="InterPro" id="IPR051267">
    <property type="entry name" value="STEAP_metalloreductase"/>
</dbReference>